<organism evidence="1 4">
    <name type="scientific">Adineta ricciae</name>
    <name type="common">Rotifer</name>
    <dbReference type="NCBI Taxonomy" id="249248"/>
    <lineage>
        <taxon>Eukaryota</taxon>
        <taxon>Metazoa</taxon>
        <taxon>Spiralia</taxon>
        <taxon>Gnathifera</taxon>
        <taxon>Rotifera</taxon>
        <taxon>Eurotatoria</taxon>
        <taxon>Bdelloidea</taxon>
        <taxon>Adinetida</taxon>
        <taxon>Adinetidae</taxon>
        <taxon>Adineta</taxon>
    </lineage>
</organism>
<reference evidence="1" key="1">
    <citation type="submission" date="2021-02" db="EMBL/GenBank/DDBJ databases">
        <authorList>
            <person name="Nowell W R."/>
        </authorList>
    </citation>
    <scope>NUCLEOTIDE SEQUENCE</scope>
</reference>
<evidence type="ECO:0000313" key="4">
    <source>
        <dbReference type="Proteomes" id="UP000663852"/>
    </source>
</evidence>
<evidence type="ECO:0000313" key="3">
    <source>
        <dbReference type="Proteomes" id="UP000663828"/>
    </source>
</evidence>
<evidence type="ECO:0000313" key="1">
    <source>
        <dbReference type="EMBL" id="CAF1501971.1"/>
    </source>
</evidence>
<comment type="caution">
    <text evidence="1">The sequence shown here is derived from an EMBL/GenBank/DDBJ whole genome shotgun (WGS) entry which is preliminary data.</text>
</comment>
<evidence type="ECO:0000313" key="2">
    <source>
        <dbReference type="EMBL" id="CAF1655041.1"/>
    </source>
</evidence>
<accession>A0A815TEF9</accession>
<dbReference type="EMBL" id="CAJNOR010010588">
    <property type="protein sequence ID" value="CAF1655041.1"/>
    <property type="molecule type" value="Genomic_DNA"/>
</dbReference>
<dbReference type="AlphaFoldDB" id="A0A815TEF9"/>
<name>A0A815TEF9_ADIRI</name>
<protein>
    <submittedName>
        <fullName evidence="1">Uncharacterized protein</fullName>
    </submittedName>
</protein>
<gene>
    <name evidence="1" type="ORF">EDS130_LOCUS42688</name>
    <name evidence="2" type="ORF">XAT740_LOCUS55749</name>
</gene>
<dbReference type="EMBL" id="CAJNOJ010000640">
    <property type="protein sequence ID" value="CAF1501971.1"/>
    <property type="molecule type" value="Genomic_DNA"/>
</dbReference>
<dbReference type="Proteomes" id="UP000663852">
    <property type="component" value="Unassembled WGS sequence"/>
</dbReference>
<proteinExistence type="predicted"/>
<sequence>MSRAVRLPTFRANLNAEFVPNSPLSSHYVQVIRHIDQYRASEVPNYKFPETNDQLRQVPDIDDECEVFGEKTVETIKKETDQSVPKYY</sequence>
<dbReference type="Proteomes" id="UP000663828">
    <property type="component" value="Unassembled WGS sequence"/>
</dbReference>
<keyword evidence="3" id="KW-1185">Reference proteome</keyword>